<proteinExistence type="predicted"/>
<feature type="chain" id="PRO_5026173863" description="Secreted protein" evidence="1">
    <location>
        <begin position="18"/>
        <end position="116"/>
    </location>
</feature>
<protein>
    <recommendedName>
        <fullName evidence="4">Secreted protein</fullName>
    </recommendedName>
</protein>
<evidence type="ECO:0000313" key="2">
    <source>
        <dbReference type="EMBL" id="KAF2678567.1"/>
    </source>
</evidence>
<keyword evidence="1" id="KW-0732">Signal</keyword>
<dbReference type="Proteomes" id="UP000799291">
    <property type="component" value="Unassembled WGS sequence"/>
</dbReference>
<gene>
    <name evidence="2" type="ORF">K458DRAFT_137127</name>
</gene>
<evidence type="ECO:0000256" key="1">
    <source>
        <dbReference type="SAM" id="SignalP"/>
    </source>
</evidence>
<name>A0A6G1IJZ8_9PLEO</name>
<reference evidence="2" key="1">
    <citation type="journal article" date="2020" name="Stud. Mycol.">
        <title>101 Dothideomycetes genomes: a test case for predicting lifestyles and emergence of pathogens.</title>
        <authorList>
            <person name="Haridas S."/>
            <person name="Albert R."/>
            <person name="Binder M."/>
            <person name="Bloem J."/>
            <person name="Labutti K."/>
            <person name="Salamov A."/>
            <person name="Andreopoulos B."/>
            <person name="Baker S."/>
            <person name="Barry K."/>
            <person name="Bills G."/>
            <person name="Bluhm B."/>
            <person name="Cannon C."/>
            <person name="Castanera R."/>
            <person name="Culley D."/>
            <person name="Daum C."/>
            <person name="Ezra D."/>
            <person name="Gonzalez J."/>
            <person name="Henrissat B."/>
            <person name="Kuo A."/>
            <person name="Liang C."/>
            <person name="Lipzen A."/>
            <person name="Lutzoni F."/>
            <person name="Magnuson J."/>
            <person name="Mondo S."/>
            <person name="Nolan M."/>
            <person name="Ohm R."/>
            <person name="Pangilinan J."/>
            <person name="Park H.-J."/>
            <person name="Ramirez L."/>
            <person name="Alfaro M."/>
            <person name="Sun H."/>
            <person name="Tritt A."/>
            <person name="Yoshinaga Y."/>
            <person name="Zwiers L.-H."/>
            <person name="Turgeon B."/>
            <person name="Goodwin S."/>
            <person name="Spatafora J."/>
            <person name="Crous P."/>
            <person name="Grigoriev I."/>
        </authorList>
    </citation>
    <scope>NUCLEOTIDE SEQUENCE</scope>
    <source>
        <strain evidence="2">CBS 122367</strain>
    </source>
</reference>
<feature type="signal peptide" evidence="1">
    <location>
        <begin position="1"/>
        <end position="17"/>
    </location>
</feature>
<evidence type="ECO:0000313" key="3">
    <source>
        <dbReference type="Proteomes" id="UP000799291"/>
    </source>
</evidence>
<accession>A0A6G1IJZ8</accession>
<keyword evidence="3" id="KW-1185">Reference proteome</keyword>
<evidence type="ECO:0008006" key="4">
    <source>
        <dbReference type="Google" id="ProtNLM"/>
    </source>
</evidence>
<organism evidence="2 3">
    <name type="scientific">Lentithecium fluviatile CBS 122367</name>
    <dbReference type="NCBI Taxonomy" id="1168545"/>
    <lineage>
        <taxon>Eukaryota</taxon>
        <taxon>Fungi</taxon>
        <taxon>Dikarya</taxon>
        <taxon>Ascomycota</taxon>
        <taxon>Pezizomycotina</taxon>
        <taxon>Dothideomycetes</taxon>
        <taxon>Pleosporomycetidae</taxon>
        <taxon>Pleosporales</taxon>
        <taxon>Massarineae</taxon>
        <taxon>Lentitheciaceae</taxon>
        <taxon>Lentithecium</taxon>
    </lineage>
</organism>
<dbReference type="AlphaFoldDB" id="A0A6G1IJZ8"/>
<dbReference type="EMBL" id="MU005611">
    <property type="protein sequence ID" value="KAF2678567.1"/>
    <property type="molecule type" value="Genomic_DNA"/>
</dbReference>
<sequence length="116" mass="13233">MTGLYVLGLVTSIVVDAAHLLLDIVVKVEPFHFHREDIVVLVEGPAVGSLPASVWSDKTEGFHRLQRTHDMVSVRNLSSHTIQRVEFLESFWLVVLRPDKECAILYRIDWLVNDAR</sequence>